<gene>
    <name evidence="3" type="primary">LOC101863566</name>
</gene>
<evidence type="ECO:0000256" key="1">
    <source>
        <dbReference type="SAM" id="Coils"/>
    </source>
</evidence>
<reference evidence="3" key="1">
    <citation type="submission" date="2025-08" db="UniProtKB">
        <authorList>
            <consortium name="RefSeq"/>
        </authorList>
    </citation>
    <scope>IDENTIFICATION</scope>
</reference>
<sequence>MDSGPLDWPVGDRRSGDIHLPFIADLYDITTGRTSTRHGVHSLPPALSQLDNSVGHIKDRLRLLAREKMEVSEARELLNHDREMQNRLYQTEMQRMTQRFDKERKHTQALRAAHQEEVERARRRLRAEQSKLDTEVAHTTRDKMAILDLSRRLQNTLDQHIGKI</sequence>
<name>A0ABM1W566_APLCA</name>
<feature type="coiled-coil region" evidence="1">
    <location>
        <begin position="104"/>
        <end position="135"/>
    </location>
</feature>
<keyword evidence="2" id="KW-1185">Reference proteome</keyword>
<protein>
    <submittedName>
        <fullName evidence="3">Uncharacterized protein LOC101863566 isoform X2</fullName>
    </submittedName>
</protein>
<organism evidence="2 3">
    <name type="scientific">Aplysia californica</name>
    <name type="common">California sea hare</name>
    <dbReference type="NCBI Taxonomy" id="6500"/>
    <lineage>
        <taxon>Eukaryota</taxon>
        <taxon>Metazoa</taxon>
        <taxon>Spiralia</taxon>
        <taxon>Lophotrochozoa</taxon>
        <taxon>Mollusca</taxon>
        <taxon>Gastropoda</taxon>
        <taxon>Heterobranchia</taxon>
        <taxon>Euthyneura</taxon>
        <taxon>Tectipleura</taxon>
        <taxon>Aplysiida</taxon>
        <taxon>Aplysioidea</taxon>
        <taxon>Aplysiidae</taxon>
        <taxon>Aplysia</taxon>
    </lineage>
</organism>
<dbReference type="GeneID" id="101863566"/>
<dbReference type="RefSeq" id="XP_035829809.1">
    <property type="nucleotide sequence ID" value="XM_035973916.1"/>
</dbReference>
<accession>A0ABM1W566</accession>
<proteinExistence type="predicted"/>
<evidence type="ECO:0000313" key="2">
    <source>
        <dbReference type="Proteomes" id="UP000694888"/>
    </source>
</evidence>
<evidence type="ECO:0000313" key="3">
    <source>
        <dbReference type="RefSeq" id="XP_035829809.1"/>
    </source>
</evidence>
<dbReference type="Proteomes" id="UP000694888">
    <property type="component" value="Unplaced"/>
</dbReference>
<keyword evidence="1" id="KW-0175">Coiled coil</keyword>